<dbReference type="InterPro" id="IPR019887">
    <property type="entry name" value="Tscrpt_reg_AsnC/Lrp_C"/>
</dbReference>
<dbReference type="OrthoDB" id="9809462at2"/>
<protein>
    <submittedName>
        <fullName evidence="2">AsnC family transcriptional regulator</fullName>
    </submittedName>
</protein>
<dbReference type="SUPFAM" id="SSF54909">
    <property type="entry name" value="Dimeric alpha+beta barrel"/>
    <property type="match status" value="1"/>
</dbReference>
<accession>A0A0M4QID2</accession>
<dbReference type="InterPro" id="IPR019888">
    <property type="entry name" value="Tscrpt_reg_AsnC-like"/>
</dbReference>
<dbReference type="PATRIC" id="fig|656366.3.peg.3765"/>
<evidence type="ECO:0000313" key="3">
    <source>
        <dbReference type="Proteomes" id="UP000062833"/>
    </source>
</evidence>
<dbReference type="PANTHER" id="PTHR30154:SF34">
    <property type="entry name" value="TRANSCRIPTIONAL REGULATOR AZLB"/>
    <property type="match status" value="1"/>
</dbReference>
<dbReference type="GO" id="GO:0005829">
    <property type="term" value="C:cytosol"/>
    <property type="evidence" value="ECO:0007669"/>
    <property type="project" value="TreeGrafter"/>
</dbReference>
<dbReference type="Gene3D" id="3.30.70.920">
    <property type="match status" value="1"/>
</dbReference>
<dbReference type="Pfam" id="PF01037">
    <property type="entry name" value="AsnC_trans_reg"/>
    <property type="match status" value="1"/>
</dbReference>
<reference evidence="3" key="1">
    <citation type="submission" date="2015-09" db="EMBL/GenBank/DDBJ databases">
        <title>Complete genome of Arthrobacter alpinus strain R3.8.</title>
        <authorList>
            <person name="See-Too W.S."/>
            <person name="Chan K.G."/>
        </authorList>
    </citation>
    <scope>NUCLEOTIDE SEQUENCE [LARGE SCALE GENOMIC DNA]</scope>
    <source>
        <strain evidence="3">R3.8</strain>
    </source>
</reference>
<dbReference type="SUPFAM" id="SSF46785">
    <property type="entry name" value="Winged helix' DNA-binding domain"/>
    <property type="match status" value="1"/>
</dbReference>
<proteinExistence type="predicted"/>
<dbReference type="EMBL" id="CP012677">
    <property type="protein sequence ID" value="ALE93704.1"/>
    <property type="molecule type" value="Genomic_DNA"/>
</dbReference>
<dbReference type="GO" id="GO:0043565">
    <property type="term" value="F:sequence-specific DNA binding"/>
    <property type="evidence" value="ECO:0007669"/>
    <property type="project" value="TreeGrafter"/>
</dbReference>
<sequence length="156" mass="16601">MKVDALDAAIVELFTAEPGIGVLECSRRLKIARATVQGRLDRLQLGGVITGIIPQIDPAALGYPIITFCSIEIAQGIGHGVVFDAISAIPEILEMHTVSGASDILVKIVAKSTTDLQLVLDILSQTPGVARTSTVIVLETHMQNRHLPLFKAAARI</sequence>
<dbReference type="InterPro" id="IPR036390">
    <property type="entry name" value="WH_DNA-bd_sf"/>
</dbReference>
<dbReference type="Proteomes" id="UP000062833">
    <property type="component" value="Chromosome"/>
</dbReference>
<evidence type="ECO:0000259" key="1">
    <source>
        <dbReference type="Pfam" id="PF01037"/>
    </source>
</evidence>
<dbReference type="PANTHER" id="PTHR30154">
    <property type="entry name" value="LEUCINE-RESPONSIVE REGULATORY PROTEIN"/>
    <property type="match status" value="1"/>
</dbReference>
<dbReference type="KEGG" id="aaq:AOC05_17495"/>
<dbReference type="RefSeq" id="WP_062008805.1">
    <property type="nucleotide sequence ID" value="NZ_CP012677.1"/>
</dbReference>
<dbReference type="SMART" id="SM00344">
    <property type="entry name" value="HTH_ASNC"/>
    <property type="match status" value="1"/>
</dbReference>
<gene>
    <name evidence="2" type="ORF">AOC05_17495</name>
</gene>
<organism evidence="2 3">
    <name type="scientific">Arthrobacter alpinus</name>
    <dbReference type="NCBI Taxonomy" id="656366"/>
    <lineage>
        <taxon>Bacteria</taxon>
        <taxon>Bacillati</taxon>
        <taxon>Actinomycetota</taxon>
        <taxon>Actinomycetes</taxon>
        <taxon>Micrococcales</taxon>
        <taxon>Micrococcaceae</taxon>
        <taxon>Arthrobacter</taxon>
    </lineage>
</organism>
<dbReference type="InterPro" id="IPR036388">
    <property type="entry name" value="WH-like_DNA-bd_sf"/>
</dbReference>
<name>A0A0M4QID2_9MICC</name>
<keyword evidence="3" id="KW-1185">Reference proteome</keyword>
<dbReference type="AlphaFoldDB" id="A0A0M4QID2"/>
<dbReference type="GO" id="GO:0043200">
    <property type="term" value="P:response to amino acid"/>
    <property type="evidence" value="ECO:0007669"/>
    <property type="project" value="TreeGrafter"/>
</dbReference>
<dbReference type="Gene3D" id="1.10.10.10">
    <property type="entry name" value="Winged helix-like DNA-binding domain superfamily/Winged helix DNA-binding domain"/>
    <property type="match status" value="1"/>
</dbReference>
<dbReference type="InterPro" id="IPR011008">
    <property type="entry name" value="Dimeric_a/b-barrel"/>
</dbReference>
<feature type="domain" description="Transcription regulator AsnC/Lrp ligand binding" evidence="1">
    <location>
        <begin position="80"/>
        <end position="140"/>
    </location>
</feature>
<evidence type="ECO:0000313" key="2">
    <source>
        <dbReference type="EMBL" id="ALE93704.1"/>
    </source>
</evidence>